<name>A0A1M4W5H5_9THEO</name>
<dbReference type="InterPro" id="IPR036921">
    <property type="entry name" value="PurM-like_N_sf"/>
</dbReference>
<evidence type="ECO:0000259" key="2">
    <source>
        <dbReference type="Pfam" id="PF00586"/>
    </source>
</evidence>
<feature type="domain" description="PurM-like N-terminal" evidence="2">
    <location>
        <begin position="35"/>
        <end position="146"/>
    </location>
</feature>
<dbReference type="InterPro" id="IPR010918">
    <property type="entry name" value="PurM-like_C_dom"/>
</dbReference>
<evidence type="ECO:0000256" key="1">
    <source>
        <dbReference type="ARBA" id="ARBA00006243"/>
    </source>
</evidence>
<evidence type="ECO:0000259" key="3">
    <source>
        <dbReference type="Pfam" id="PF02769"/>
    </source>
</evidence>
<dbReference type="GO" id="GO:0051604">
    <property type="term" value="P:protein maturation"/>
    <property type="evidence" value="ECO:0007669"/>
    <property type="project" value="TreeGrafter"/>
</dbReference>
<gene>
    <name evidence="4" type="ORF">SAMN02746089_00760</name>
</gene>
<dbReference type="RefSeq" id="WP_073341885.1">
    <property type="nucleotide sequence ID" value="NZ_FQVH01000005.1"/>
</dbReference>
<dbReference type="PIRSF" id="PIRSF005644">
    <property type="entry name" value="Hdrgns_mtr_HypE"/>
    <property type="match status" value="1"/>
</dbReference>
<keyword evidence="5" id="KW-1185">Reference proteome</keyword>
<dbReference type="OrthoDB" id="9801934at2"/>
<dbReference type="InterPro" id="IPR011854">
    <property type="entry name" value="HypE"/>
</dbReference>
<evidence type="ECO:0000313" key="5">
    <source>
        <dbReference type="Proteomes" id="UP000184088"/>
    </source>
</evidence>
<dbReference type="Gene3D" id="3.30.1330.10">
    <property type="entry name" value="PurM-like, N-terminal domain"/>
    <property type="match status" value="1"/>
</dbReference>
<dbReference type="PANTHER" id="PTHR30303:SF0">
    <property type="entry name" value="CARBAMOYL DEHYDRATASE HYPE"/>
    <property type="match status" value="1"/>
</dbReference>
<proteinExistence type="inferred from homology"/>
<accession>A0A1M4W5H5</accession>
<dbReference type="STRING" id="1121256.SAMN02746089_00760"/>
<sequence length="330" mass="35479">MERIELKHGGGGRASQDILKLFLKYFDDDILKGLEDASILNITGEIAFTTDSFVIKPRFFPGGDIGKLSICGTVNDLSARGAIPKYISVAFIIEEGFELCELEKIIMSMAETAKGAGVRIVTGDTKVVEKGKADGLYINTSGIGIVKIPGISAHNVKPKDKIIITGTIGDHGISVMAKREGLNLDVDVKSDCAPLNKVVEDLVPLSNQIHAMRDPTRGGLSATLNEIARASHVNMKIYESEIPVKDAVVNACEILGLDILTLANEGKLVIFSSPEVADDVINILKSNPQCKDSKIIGEVYDGEGIVLMETVYGTERIVDMPAGEILPRIC</sequence>
<dbReference type="InterPro" id="IPR016188">
    <property type="entry name" value="PurM-like_N"/>
</dbReference>
<dbReference type="CDD" id="cd02197">
    <property type="entry name" value="HypE"/>
    <property type="match status" value="1"/>
</dbReference>
<dbReference type="NCBIfam" id="TIGR02124">
    <property type="entry name" value="hypE"/>
    <property type="match status" value="1"/>
</dbReference>
<dbReference type="Pfam" id="PF02769">
    <property type="entry name" value="AIRS_C"/>
    <property type="match status" value="1"/>
</dbReference>
<dbReference type="Gene3D" id="3.90.650.10">
    <property type="entry name" value="PurM-like C-terminal domain"/>
    <property type="match status" value="1"/>
</dbReference>
<evidence type="ECO:0000313" key="4">
    <source>
        <dbReference type="EMBL" id="SHE76395.1"/>
    </source>
</evidence>
<dbReference type="SUPFAM" id="SSF55326">
    <property type="entry name" value="PurM N-terminal domain-like"/>
    <property type="match status" value="1"/>
</dbReference>
<protein>
    <submittedName>
        <fullName evidence="4">Hydrogenase maturation protein, carbamoyl dehydratase HypE</fullName>
    </submittedName>
</protein>
<reference evidence="4 5" key="1">
    <citation type="submission" date="2016-11" db="EMBL/GenBank/DDBJ databases">
        <authorList>
            <person name="Jaros S."/>
            <person name="Januszkiewicz K."/>
            <person name="Wedrychowicz H."/>
        </authorList>
    </citation>
    <scope>NUCLEOTIDE SEQUENCE [LARGE SCALE GENOMIC DNA]</scope>
    <source>
        <strain evidence="4 5">DSM 17918</strain>
    </source>
</reference>
<dbReference type="InterPro" id="IPR036676">
    <property type="entry name" value="PurM-like_C_sf"/>
</dbReference>
<organism evidence="4 5">
    <name type="scientific">Caldanaerobius fijiensis DSM 17918</name>
    <dbReference type="NCBI Taxonomy" id="1121256"/>
    <lineage>
        <taxon>Bacteria</taxon>
        <taxon>Bacillati</taxon>
        <taxon>Bacillota</taxon>
        <taxon>Clostridia</taxon>
        <taxon>Thermoanaerobacterales</taxon>
        <taxon>Thermoanaerobacteraceae</taxon>
        <taxon>Caldanaerobius</taxon>
    </lineage>
</organism>
<dbReference type="PANTHER" id="PTHR30303">
    <property type="entry name" value="HYDROGENASE ISOENZYMES FORMATION PROTEIN HYPE"/>
    <property type="match status" value="1"/>
</dbReference>
<feature type="domain" description="PurM-like C-terminal" evidence="3">
    <location>
        <begin position="158"/>
        <end position="306"/>
    </location>
</feature>
<dbReference type="EMBL" id="FQVH01000005">
    <property type="protein sequence ID" value="SHE76395.1"/>
    <property type="molecule type" value="Genomic_DNA"/>
</dbReference>
<dbReference type="Pfam" id="PF00586">
    <property type="entry name" value="AIRS"/>
    <property type="match status" value="1"/>
</dbReference>
<dbReference type="SUPFAM" id="SSF56042">
    <property type="entry name" value="PurM C-terminal domain-like"/>
    <property type="match status" value="1"/>
</dbReference>
<dbReference type="Proteomes" id="UP000184088">
    <property type="component" value="Unassembled WGS sequence"/>
</dbReference>
<dbReference type="AlphaFoldDB" id="A0A1M4W5H5"/>
<comment type="similarity">
    <text evidence="1">Belongs to the HypE family.</text>
</comment>